<organism evidence="5 6">
    <name type="scientific">Aeoliella straminimaris</name>
    <dbReference type="NCBI Taxonomy" id="2954799"/>
    <lineage>
        <taxon>Bacteria</taxon>
        <taxon>Pseudomonadati</taxon>
        <taxon>Planctomycetota</taxon>
        <taxon>Planctomycetia</taxon>
        <taxon>Pirellulales</taxon>
        <taxon>Lacipirellulaceae</taxon>
        <taxon>Aeoliella</taxon>
    </lineage>
</organism>
<sequence>MTIQDLRLSLPVATTTFLALLLVATSSSTAGTYSDAVLADNPLAYYRLNETSGTTAASSGSAAGVDATYEFIPGATSTNTSDYNQPGPDLPGFDATNRSIVLDPEEGGGDNPAVVRPWSASDPLAIDGSTGLTLEAWVKRAPQSIETSNDSEGIVGRYQDNTASPDGMEARSYLLVYDDEDNAFSFIITDLGNFSDADQLMASEYDVPLDEWLHVVGTYAPPALVNPGDPGMLTMYVNGEVVASKETTKTSIYTGQSDFWIGRQYTNSDQWTFEGNIDEVAVYDYPLSAEAVASHYAAAIPEPSTIAIAVLGAAAFGLRRRLLLDCDASRN</sequence>
<dbReference type="SMART" id="SM00560">
    <property type="entry name" value="LamGL"/>
    <property type="match status" value="1"/>
</dbReference>
<accession>A0A9X2JJ01</accession>
<feature type="domain" description="LamG-like jellyroll fold" evidence="4">
    <location>
        <begin position="130"/>
        <end position="290"/>
    </location>
</feature>
<comment type="caution">
    <text evidence="5">The sequence shown here is derived from an EMBL/GenBank/DDBJ whole genome shotgun (WGS) entry which is preliminary data.</text>
</comment>
<evidence type="ECO:0000256" key="1">
    <source>
        <dbReference type="ARBA" id="ARBA00022729"/>
    </source>
</evidence>
<gene>
    <name evidence="5" type="ORF">NG895_24560</name>
</gene>
<evidence type="ECO:0000259" key="4">
    <source>
        <dbReference type="SMART" id="SM00560"/>
    </source>
</evidence>
<dbReference type="NCBIfam" id="TIGR02595">
    <property type="entry name" value="PEP_CTERM"/>
    <property type="match status" value="1"/>
</dbReference>
<dbReference type="SUPFAM" id="SSF49899">
    <property type="entry name" value="Concanavalin A-like lectins/glucanases"/>
    <property type="match status" value="1"/>
</dbReference>
<protein>
    <submittedName>
        <fullName evidence="5">PEP-CTERM sorting domain-containing protein</fullName>
    </submittedName>
</protein>
<dbReference type="Pfam" id="PF13385">
    <property type="entry name" value="Laminin_G_3"/>
    <property type="match status" value="1"/>
</dbReference>
<dbReference type="AlphaFoldDB" id="A0A9X2JJ01"/>
<feature type="chain" id="PRO_5040724079" evidence="3">
    <location>
        <begin position="31"/>
        <end position="331"/>
    </location>
</feature>
<feature type="signal peptide" evidence="3">
    <location>
        <begin position="1"/>
        <end position="30"/>
    </location>
</feature>
<keyword evidence="6" id="KW-1185">Reference proteome</keyword>
<evidence type="ECO:0000313" key="6">
    <source>
        <dbReference type="Proteomes" id="UP001155241"/>
    </source>
</evidence>
<dbReference type="RefSeq" id="WP_252855195.1">
    <property type="nucleotide sequence ID" value="NZ_JAMXLR010000089.1"/>
</dbReference>
<reference evidence="5" key="1">
    <citation type="submission" date="2022-06" db="EMBL/GenBank/DDBJ databases">
        <title>Aeoliella straminimaris, a novel planctomycete from sediments.</title>
        <authorList>
            <person name="Vitorino I.R."/>
            <person name="Lage O.M."/>
        </authorList>
    </citation>
    <scope>NUCLEOTIDE SEQUENCE</scope>
    <source>
        <strain evidence="5">ICT_H6.2</strain>
    </source>
</reference>
<evidence type="ECO:0000256" key="2">
    <source>
        <dbReference type="ARBA" id="ARBA00023157"/>
    </source>
</evidence>
<dbReference type="Gene3D" id="2.60.120.200">
    <property type="match status" value="1"/>
</dbReference>
<dbReference type="InterPro" id="IPR013424">
    <property type="entry name" value="Ice-binding_C"/>
</dbReference>
<evidence type="ECO:0000313" key="5">
    <source>
        <dbReference type="EMBL" id="MCO6047082.1"/>
    </source>
</evidence>
<proteinExistence type="predicted"/>
<dbReference type="InterPro" id="IPR006558">
    <property type="entry name" value="LamG-like"/>
</dbReference>
<dbReference type="Proteomes" id="UP001155241">
    <property type="component" value="Unassembled WGS sequence"/>
</dbReference>
<name>A0A9X2JJ01_9BACT</name>
<dbReference type="EMBL" id="JAMXLR010000089">
    <property type="protein sequence ID" value="MCO6047082.1"/>
    <property type="molecule type" value="Genomic_DNA"/>
</dbReference>
<evidence type="ECO:0000256" key="3">
    <source>
        <dbReference type="SAM" id="SignalP"/>
    </source>
</evidence>
<dbReference type="InterPro" id="IPR013320">
    <property type="entry name" value="ConA-like_dom_sf"/>
</dbReference>
<keyword evidence="2" id="KW-1015">Disulfide bond</keyword>
<keyword evidence="1 3" id="KW-0732">Signal</keyword>
<dbReference type="Pfam" id="PF07589">
    <property type="entry name" value="PEP-CTERM"/>
    <property type="match status" value="1"/>
</dbReference>